<evidence type="ECO:0000313" key="3">
    <source>
        <dbReference type="Proteomes" id="UP000623301"/>
    </source>
</evidence>
<dbReference type="RefSeq" id="WP_198840052.1">
    <property type="nucleotide sequence ID" value="NZ_JAEHFJ010000001.1"/>
</dbReference>
<accession>A0ABS0WMR3</accession>
<evidence type="ECO:0000313" key="2">
    <source>
        <dbReference type="EMBL" id="MBJ2173267.1"/>
    </source>
</evidence>
<gene>
    <name evidence="2" type="ORF">JBL43_03410</name>
</gene>
<dbReference type="EMBL" id="JAEHFJ010000001">
    <property type="protein sequence ID" value="MBJ2173267.1"/>
    <property type="molecule type" value="Genomic_DNA"/>
</dbReference>
<evidence type="ECO:0000256" key="1">
    <source>
        <dbReference type="SAM" id="Phobius"/>
    </source>
</evidence>
<keyword evidence="1" id="KW-0812">Transmembrane</keyword>
<keyword evidence="3" id="KW-1185">Reference proteome</keyword>
<name>A0ABS0WMR3_9FLAO</name>
<keyword evidence="1" id="KW-0472">Membrane</keyword>
<proteinExistence type="predicted"/>
<dbReference type="Proteomes" id="UP000623301">
    <property type="component" value="Unassembled WGS sequence"/>
</dbReference>
<comment type="caution">
    <text evidence="2">The sequence shown here is derived from an EMBL/GenBank/DDBJ whole genome shotgun (WGS) entry which is preliminary data.</text>
</comment>
<feature type="transmembrane region" description="Helical" evidence="1">
    <location>
        <begin position="7"/>
        <end position="26"/>
    </location>
</feature>
<sequence length="46" mass="5286">MKKISNTFGLLLIHLTNLPLFFLLFVTGQNKELDHLIKLAKHPLKS</sequence>
<protein>
    <submittedName>
        <fullName evidence="2">Uncharacterized protein</fullName>
    </submittedName>
</protein>
<organism evidence="2 3">
    <name type="scientific">Aureibaculum flavum</name>
    <dbReference type="NCBI Taxonomy" id="2795986"/>
    <lineage>
        <taxon>Bacteria</taxon>
        <taxon>Pseudomonadati</taxon>
        <taxon>Bacteroidota</taxon>
        <taxon>Flavobacteriia</taxon>
        <taxon>Flavobacteriales</taxon>
        <taxon>Flavobacteriaceae</taxon>
        <taxon>Aureibaculum</taxon>
    </lineage>
</organism>
<reference evidence="2 3" key="1">
    <citation type="submission" date="2020-12" db="EMBL/GenBank/DDBJ databases">
        <title>Aureibaculum luteum sp. nov. and Aureibaculum flavum sp. nov., novel members of the family Flavobacteriaceae isolated from Antarctic intertidal sediments.</title>
        <authorList>
            <person name="He X."/>
            <person name="Zhang X."/>
        </authorList>
    </citation>
    <scope>NUCLEOTIDE SEQUENCE [LARGE SCALE GENOMIC DNA]</scope>
    <source>
        <strain evidence="2 3">A20</strain>
    </source>
</reference>
<keyword evidence="1" id="KW-1133">Transmembrane helix</keyword>